<dbReference type="InterPro" id="IPR045239">
    <property type="entry name" value="bHLH95_bHLH"/>
</dbReference>
<evidence type="ECO:0000313" key="7">
    <source>
        <dbReference type="Proteomes" id="UP001567538"/>
    </source>
</evidence>
<evidence type="ECO:0000256" key="1">
    <source>
        <dbReference type="ARBA" id="ARBA00004123"/>
    </source>
</evidence>
<evidence type="ECO:0000256" key="3">
    <source>
        <dbReference type="ARBA" id="ARBA00023163"/>
    </source>
</evidence>
<dbReference type="SUPFAM" id="SSF47459">
    <property type="entry name" value="HLH, helix-loop-helix DNA-binding domain"/>
    <property type="match status" value="1"/>
</dbReference>
<gene>
    <name evidence="6" type="ORF">AAHA92_30633</name>
</gene>
<evidence type="ECO:0000259" key="5">
    <source>
        <dbReference type="PROSITE" id="PS50888"/>
    </source>
</evidence>
<evidence type="ECO:0000256" key="2">
    <source>
        <dbReference type="ARBA" id="ARBA00023015"/>
    </source>
</evidence>
<name>A0ABD1FTY5_SALDI</name>
<dbReference type="SMART" id="SM00353">
    <property type="entry name" value="HLH"/>
    <property type="match status" value="1"/>
</dbReference>
<dbReference type="Gene3D" id="4.10.280.10">
    <property type="entry name" value="Helix-loop-helix DNA-binding domain"/>
    <property type="match status" value="1"/>
</dbReference>
<dbReference type="PANTHER" id="PTHR45959:SF2">
    <property type="entry name" value="BHLH TRANSCRIPTION FACTOR"/>
    <property type="match status" value="1"/>
</dbReference>
<evidence type="ECO:0000256" key="4">
    <source>
        <dbReference type="ARBA" id="ARBA00023242"/>
    </source>
</evidence>
<keyword evidence="3" id="KW-0804">Transcription</keyword>
<feature type="domain" description="BHLH" evidence="5">
    <location>
        <begin position="30"/>
        <end position="79"/>
    </location>
</feature>
<dbReference type="InterPro" id="IPR011598">
    <property type="entry name" value="bHLH_dom"/>
</dbReference>
<dbReference type="Proteomes" id="UP001567538">
    <property type="component" value="Unassembled WGS sequence"/>
</dbReference>
<reference evidence="6 7" key="1">
    <citation type="submission" date="2024-06" db="EMBL/GenBank/DDBJ databases">
        <title>A chromosome level genome sequence of Diviner's sage (Salvia divinorum).</title>
        <authorList>
            <person name="Ford S.A."/>
            <person name="Ro D.-K."/>
            <person name="Ness R.W."/>
            <person name="Phillips M.A."/>
        </authorList>
    </citation>
    <scope>NUCLEOTIDE SEQUENCE [LARGE SCALE GENOMIC DNA]</scope>
    <source>
        <strain evidence="6">SAF-2024a</strain>
        <tissue evidence="6">Leaf</tissue>
    </source>
</reference>
<dbReference type="PANTHER" id="PTHR45959">
    <property type="entry name" value="BHLH TRANSCRIPTION FACTOR"/>
    <property type="match status" value="1"/>
</dbReference>
<comment type="subcellular location">
    <subcellularLocation>
        <location evidence="1">Nucleus</location>
    </subcellularLocation>
</comment>
<sequence>MACMFSDEESRPLKQMRRSFECSSFGNTNCSSRERNLAERNRREKMGLRFTALSALLPPSKKRDKASILEEAINHIIHLQNKVDTLEKKMTKTATTKSCCGGGMRSCSNERLLCANTQPSLPLIKAKSYHSEVLISIDHHYDRKNGVLEKIVAIIEKLHLSVDRFSVVNFGDSYLNNITIIAEMGEEYGMSIKEVVNRLHAYCSQNIN</sequence>
<accession>A0ABD1FTY5</accession>
<proteinExistence type="predicted"/>
<dbReference type="AlphaFoldDB" id="A0ABD1FTY5"/>
<dbReference type="Pfam" id="PF00010">
    <property type="entry name" value="HLH"/>
    <property type="match status" value="1"/>
</dbReference>
<organism evidence="6 7">
    <name type="scientific">Salvia divinorum</name>
    <name type="common">Maria pastora</name>
    <name type="synonym">Diviner's sage</name>
    <dbReference type="NCBI Taxonomy" id="28513"/>
    <lineage>
        <taxon>Eukaryota</taxon>
        <taxon>Viridiplantae</taxon>
        <taxon>Streptophyta</taxon>
        <taxon>Embryophyta</taxon>
        <taxon>Tracheophyta</taxon>
        <taxon>Spermatophyta</taxon>
        <taxon>Magnoliopsida</taxon>
        <taxon>eudicotyledons</taxon>
        <taxon>Gunneridae</taxon>
        <taxon>Pentapetalae</taxon>
        <taxon>asterids</taxon>
        <taxon>lamiids</taxon>
        <taxon>Lamiales</taxon>
        <taxon>Lamiaceae</taxon>
        <taxon>Nepetoideae</taxon>
        <taxon>Mentheae</taxon>
        <taxon>Salviinae</taxon>
        <taxon>Salvia</taxon>
        <taxon>Salvia subgen. Calosphace</taxon>
    </lineage>
</organism>
<keyword evidence="7" id="KW-1185">Reference proteome</keyword>
<protein>
    <submittedName>
        <fullName evidence="6">Transcription factor bHLH25-like</fullName>
    </submittedName>
</protein>
<dbReference type="EMBL" id="JBEAFC010000012">
    <property type="protein sequence ID" value="KAL1534458.1"/>
    <property type="molecule type" value="Genomic_DNA"/>
</dbReference>
<dbReference type="PROSITE" id="PS50888">
    <property type="entry name" value="BHLH"/>
    <property type="match status" value="1"/>
</dbReference>
<keyword evidence="4" id="KW-0539">Nucleus</keyword>
<comment type="caution">
    <text evidence="6">The sequence shown here is derived from an EMBL/GenBank/DDBJ whole genome shotgun (WGS) entry which is preliminary data.</text>
</comment>
<dbReference type="CDD" id="cd11393">
    <property type="entry name" value="bHLH_AtbHLH_like"/>
    <property type="match status" value="1"/>
</dbReference>
<dbReference type="InterPro" id="IPR052610">
    <property type="entry name" value="bHLH_transcription_regulator"/>
</dbReference>
<dbReference type="GO" id="GO:0005634">
    <property type="term" value="C:nucleus"/>
    <property type="evidence" value="ECO:0007669"/>
    <property type="project" value="UniProtKB-SubCell"/>
</dbReference>
<keyword evidence="2" id="KW-0805">Transcription regulation</keyword>
<dbReference type="InterPro" id="IPR036638">
    <property type="entry name" value="HLH_DNA-bd_sf"/>
</dbReference>
<evidence type="ECO:0000313" key="6">
    <source>
        <dbReference type="EMBL" id="KAL1534458.1"/>
    </source>
</evidence>